<dbReference type="PANTHER" id="PTHR30007:SF0">
    <property type="entry name" value="TRANSPOSASE"/>
    <property type="match status" value="1"/>
</dbReference>
<sequence>MDVILAARNHYETLKHLWADGGYAGRCELTVQEATGCTLEIVRRSGDAPREVWLEGNQDAPVSKGFKVVKWRWIIERTFGWLGRYRRLSKDCEQSTASSLAWVRLALAAILLHRFGEI</sequence>
<organism evidence="2 3">
    <name type="scientific">Megalodesulfovibrio gigas (strain ATCC 19364 / DSM 1382 / NCIMB 9332 / VKM B-1759)</name>
    <name type="common">Desulfovibrio gigas</name>
    <dbReference type="NCBI Taxonomy" id="1121448"/>
    <lineage>
        <taxon>Bacteria</taxon>
        <taxon>Pseudomonadati</taxon>
        <taxon>Thermodesulfobacteriota</taxon>
        <taxon>Desulfovibrionia</taxon>
        <taxon>Desulfovibrionales</taxon>
        <taxon>Desulfovibrionaceae</taxon>
        <taxon>Megalodesulfovibrio</taxon>
    </lineage>
</organism>
<reference evidence="2 3" key="1">
    <citation type="journal article" date="2013" name="J. Bacteriol.">
        <title>Roles of HynAB and Ech, the only two hydrogenases found in the model sulfate reducer Desulfovibrio gigas.</title>
        <authorList>
            <person name="Morais-Silva F.O."/>
            <person name="Santos C.I."/>
            <person name="Rodrigues R."/>
            <person name="Pereira I.A."/>
            <person name="Rodrigues-Pousada C."/>
        </authorList>
    </citation>
    <scope>NUCLEOTIDE SEQUENCE [LARGE SCALE GENOMIC DNA]</scope>
    <source>
        <strain evidence="3">ATCC 19364 / DSM 1382 / NCIMB 9332 / VKM B-1759</strain>
    </source>
</reference>
<evidence type="ECO:0000313" key="2">
    <source>
        <dbReference type="EMBL" id="AGW12001.1"/>
    </source>
</evidence>
<dbReference type="KEGG" id="dgg:DGI_0061"/>
<evidence type="ECO:0000313" key="3">
    <source>
        <dbReference type="Proteomes" id="UP000016587"/>
    </source>
</evidence>
<dbReference type="Pfam" id="PF13586">
    <property type="entry name" value="DDE_Tnp_1_2"/>
    <property type="match status" value="1"/>
</dbReference>
<gene>
    <name evidence="2" type="ORF">DGI_0061</name>
</gene>
<dbReference type="InterPro" id="IPR025668">
    <property type="entry name" value="Tnp_DDE_dom"/>
</dbReference>
<dbReference type="eggNOG" id="COG3293">
    <property type="taxonomic scope" value="Bacteria"/>
</dbReference>
<reference evidence="3" key="2">
    <citation type="submission" date="2013-07" db="EMBL/GenBank/DDBJ databases">
        <authorList>
            <person name="Morais-Silva F.O."/>
            <person name="Rezende A.M."/>
            <person name="Pimentel C."/>
            <person name="Resende D.M."/>
            <person name="Santos C.I."/>
            <person name="Clemente C."/>
            <person name="de Oliveira L.M."/>
            <person name="da Silva S.M."/>
            <person name="Costa D.A."/>
            <person name="Varela-Raposo A."/>
            <person name="Horacio E.C.A."/>
            <person name="Matos M."/>
            <person name="Flores O."/>
            <person name="Ruiz J.C."/>
            <person name="Rodrigues-Pousada C."/>
        </authorList>
    </citation>
    <scope>NUCLEOTIDE SEQUENCE [LARGE SCALE GENOMIC DNA]</scope>
    <source>
        <strain evidence="3">ATCC 19364 / DSM 1382 / NCIMB 9332 / VKM B-1759</strain>
    </source>
</reference>
<feature type="domain" description="Transposase DDE" evidence="1">
    <location>
        <begin position="17"/>
        <end position="112"/>
    </location>
</feature>
<dbReference type="Proteomes" id="UP000016587">
    <property type="component" value="Chromosome"/>
</dbReference>
<dbReference type="PANTHER" id="PTHR30007">
    <property type="entry name" value="PHP DOMAIN PROTEIN"/>
    <property type="match status" value="1"/>
</dbReference>
<dbReference type="PATRIC" id="fig|1121448.10.peg.61"/>
<evidence type="ECO:0000259" key="1">
    <source>
        <dbReference type="Pfam" id="PF13586"/>
    </source>
</evidence>
<dbReference type="EMBL" id="CP006585">
    <property type="protein sequence ID" value="AGW12001.1"/>
    <property type="molecule type" value="Genomic_DNA"/>
</dbReference>
<dbReference type="AlphaFoldDB" id="T2G786"/>
<proteinExistence type="predicted"/>
<dbReference type="HOGENOM" id="CLU_055261_0_2_7"/>
<dbReference type="STRING" id="1121448.DGI_0061"/>
<keyword evidence="3" id="KW-1185">Reference proteome</keyword>
<accession>T2G786</accession>
<protein>
    <submittedName>
        <fullName evidence="2">Putative transposase</fullName>
    </submittedName>
</protein>
<name>T2G786_MEGG1</name>